<evidence type="ECO:0000313" key="12">
    <source>
        <dbReference type="Proteomes" id="UP001652700"/>
    </source>
</evidence>
<comment type="similarity">
    <text evidence="3">Belongs to the SRP19 family.</text>
</comment>
<comment type="subcellular location">
    <subcellularLocation>
        <location evidence="1">Cytoplasm</location>
    </subcellularLocation>
    <subcellularLocation>
        <location evidence="2">Nucleus</location>
        <location evidence="2">Nucleolus</location>
    </subcellularLocation>
</comment>
<keyword evidence="8" id="KW-0687">Ribonucleoprotein</keyword>
<keyword evidence="5" id="KW-0694">RNA-binding</keyword>
<comment type="function">
    <text evidence="9">Component of the signal recognition particle (SRP) complex, a ribonucleoprotein complex that mediates the cotranslational targeting of secretory and membrane proteins to the endoplasmic reticulum (ER). Binds directly to 7SL RNA. Mediates binding of SRP54 to the SRP complex.</text>
</comment>
<feature type="region of interest" description="Disordered" evidence="10">
    <location>
        <begin position="1"/>
        <end position="23"/>
    </location>
</feature>
<dbReference type="Proteomes" id="UP001652700">
    <property type="component" value="Unplaced"/>
</dbReference>
<evidence type="ECO:0000256" key="8">
    <source>
        <dbReference type="ARBA" id="ARBA00023274"/>
    </source>
</evidence>
<accession>A0A6P7H278</accession>
<dbReference type="EnsemblMetazoa" id="XM_050644546.1">
    <property type="protein sequence ID" value="XP_050500503.1"/>
    <property type="gene ID" value="LOC126880588"/>
</dbReference>
<dbReference type="InterPro" id="IPR036521">
    <property type="entry name" value="SRP19-like_sf"/>
</dbReference>
<evidence type="ECO:0000256" key="1">
    <source>
        <dbReference type="ARBA" id="ARBA00004496"/>
    </source>
</evidence>
<evidence type="ECO:0000313" key="13">
    <source>
        <dbReference type="RefSeq" id="XP_028152567.1"/>
    </source>
</evidence>
<keyword evidence="4" id="KW-0963">Cytoplasm</keyword>
<dbReference type="GO" id="GO:0006617">
    <property type="term" value="P:SRP-dependent cotranslational protein targeting to membrane, signal sequence recognition"/>
    <property type="evidence" value="ECO:0007669"/>
    <property type="project" value="TreeGrafter"/>
</dbReference>
<dbReference type="AlphaFoldDB" id="A0A6P7H278"/>
<dbReference type="PANTHER" id="PTHR17453:SF0">
    <property type="entry name" value="SIGNAL RECOGNITION PARTICLE 19 KDA PROTEIN"/>
    <property type="match status" value="1"/>
</dbReference>
<reference evidence="11" key="2">
    <citation type="submission" date="2025-05" db="UniProtKB">
        <authorList>
            <consortium name="EnsemblMetazoa"/>
        </authorList>
    </citation>
    <scope>IDENTIFICATION</scope>
</reference>
<dbReference type="PANTHER" id="PTHR17453">
    <property type="entry name" value="SIGNAL RECOGNITION PARTICLE 19 KD PROTEIN"/>
    <property type="match status" value="1"/>
</dbReference>
<protein>
    <submittedName>
        <fullName evidence="13">Signal recognition particle 19 kDa protein</fullName>
    </submittedName>
</protein>
<name>A0A6P7H278_DIAVI</name>
<dbReference type="FunFam" id="3.30.56.30:FF:000002">
    <property type="entry name" value="Signal recognition particle 19kDa"/>
    <property type="match status" value="1"/>
</dbReference>
<dbReference type="Pfam" id="PF01922">
    <property type="entry name" value="SRP19"/>
    <property type="match status" value="1"/>
</dbReference>
<dbReference type="RefSeq" id="XP_028152567.1">
    <property type="nucleotide sequence ID" value="XM_028296766.1"/>
</dbReference>
<proteinExistence type="inferred from homology"/>
<evidence type="ECO:0000256" key="2">
    <source>
        <dbReference type="ARBA" id="ARBA00004604"/>
    </source>
</evidence>
<keyword evidence="6" id="KW-0733">Signal recognition particle</keyword>
<dbReference type="GO" id="GO:0005730">
    <property type="term" value="C:nucleolus"/>
    <property type="evidence" value="ECO:0007669"/>
    <property type="project" value="UniProtKB-SubCell"/>
</dbReference>
<dbReference type="Gene3D" id="3.30.56.30">
    <property type="entry name" value="Signal recognition particle, SRP19-like subunit"/>
    <property type="match status" value="1"/>
</dbReference>
<keyword evidence="7" id="KW-0539">Nucleus</keyword>
<dbReference type="SUPFAM" id="SSF69695">
    <property type="entry name" value="SRP19"/>
    <property type="match status" value="1"/>
</dbReference>
<evidence type="ECO:0000256" key="3">
    <source>
        <dbReference type="ARBA" id="ARBA00008910"/>
    </source>
</evidence>
<organism evidence="13">
    <name type="scientific">Diabrotica virgifera virgifera</name>
    <name type="common">western corn rootworm</name>
    <dbReference type="NCBI Taxonomy" id="50390"/>
    <lineage>
        <taxon>Eukaryota</taxon>
        <taxon>Metazoa</taxon>
        <taxon>Ecdysozoa</taxon>
        <taxon>Arthropoda</taxon>
        <taxon>Hexapoda</taxon>
        <taxon>Insecta</taxon>
        <taxon>Pterygota</taxon>
        <taxon>Neoptera</taxon>
        <taxon>Endopterygota</taxon>
        <taxon>Coleoptera</taxon>
        <taxon>Polyphaga</taxon>
        <taxon>Cucujiformia</taxon>
        <taxon>Chrysomeloidea</taxon>
        <taxon>Chrysomelidae</taxon>
        <taxon>Galerucinae</taxon>
        <taxon>Diabroticina</taxon>
        <taxon>Diabroticites</taxon>
        <taxon>Diabrotica</taxon>
    </lineage>
</organism>
<feature type="region of interest" description="Disordered" evidence="10">
    <location>
        <begin position="128"/>
        <end position="159"/>
    </location>
</feature>
<dbReference type="GO" id="GO:0008312">
    <property type="term" value="F:7S RNA binding"/>
    <property type="evidence" value="ECO:0007669"/>
    <property type="project" value="InterPro"/>
</dbReference>
<dbReference type="OrthoDB" id="2190947at2759"/>
<evidence type="ECO:0000256" key="4">
    <source>
        <dbReference type="ARBA" id="ARBA00022490"/>
    </source>
</evidence>
<dbReference type="FunCoup" id="A0A6P7H278">
    <property type="interactions" value="1308"/>
</dbReference>
<evidence type="ECO:0000256" key="9">
    <source>
        <dbReference type="ARBA" id="ARBA00045518"/>
    </source>
</evidence>
<dbReference type="InParanoid" id="A0A6P7H278"/>
<evidence type="ECO:0000256" key="7">
    <source>
        <dbReference type="ARBA" id="ARBA00023242"/>
    </source>
</evidence>
<feature type="compositionally biased region" description="Polar residues" evidence="10">
    <location>
        <begin position="135"/>
        <end position="149"/>
    </location>
</feature>
<dbReference type="InterPro" id="IPR002778">
    <property type="entry name" value="Signal_recog_particle_SRP19"/>
</dbReference>
<sequence length="159" mass="17917">MQSSSGMVHGYPGGPGLQWSPDKKHSDRERWICIYPAYINNKKTLAQGRKIAKERCVENPTHQEIRDVLVAAGLKVGVENKLYSRERSKEMLYRGRIRIQLKNDDGSLCNDSFPTRDSIMYHLGDMIPKLKSRQNKSSTEAPQQASTGSKGKGKGKGRR</sequence>
<dbReference type="GO" id="GO:0005786">
    <property type="term" value="C:signal recognition particle, endoplasmic reticulum targeting"/>
    <property type="evidence" value="ECO:0007669"/>
    <property type="project" value="UniProtKB-KW"/>
</dbReference>
<reference evidence="13" key="1">
    <citation type="submission" date="2025-04" db="UniProtKB">
        <authorList>
            <consortium name="RefSeq"/>
        </authorList>
    </citation>
    <scope>IDENTIFICATION</scope>
    <source>
        <tissue evidence="13">Whole insect</tissue>
    </source>
</reference>
<gene>
    <name evidence="13" type="primary">LOC114345963</name>
</gene>
<evidence type="ECO:0000313" key="11">
    <source>
        <dbReference type="EnsemblMetazoa" id="XP_050500503.1"/>
    </source>
</evidence>
<evidence type="ECO:0000256" key="10">
    <source>
        <dbReference type="SAM" id="MobiDB-lite"/>
    </source>
</evidence>
<keyword evidence="12" id="KW-1185">Reference proteome</keyword>
<evidence type="ECO:0000256" key="6">
    <source>
        <dbReference type="ARBA" id="ARBA00023135"/>
    </source>
</evidence>
<evidence type="ECO:0000256" key="5">
    <source>
        <dbReference type="ARBA" id="ARBA00022884"/>
    </source>
</evidence>